<dbReference type="EMBL" id="BSXW01000262">
    <property type="protein sequence ID" value="GMF16772.1"/>
    <property type="molecule type" value="Genomic_DNA"/>
</dbReference>
<keyword evidence="2" id="KW-1185">Reference proteome</keyword>
<organism evidence="1 2">
    <name type="scientific">Phytophthora lilii</name>
    <dbReference type="NCBI Taxonomy" id="2077276"/>
    <lineage>
        <taxon>Eukaryota</taxon>
        <taxon>Sar</taxon>
        <taxon>Stramenopiles</taxon>
        <taxon>Oomycota</taxon>
        <taxon>Peronosporomycetes</taxon>
        <taxon>Peronosporales</taxon>
        <taxon>Peronosporaceae</taxon>
        <taxon>Phytophthora</taxon>
    </lineage>
</organism>
<accession>A0A9W6TNN9</accession>
<dbReference type="Proteomes" id="UP001165083">
    <property type="component" value="Unassembled WGS sequence"/>
</dbReference>
<proteinExistence type="predicted"/>
<evidence type="ECO:0000313" key="1">
    <source>
        <dbReference type="EMBL" id="GMF16772.1"/>
    </source>
</evidence>
<dbReference type="AlphaFoldDB" id="A0A9W6TNN9"/>
<gene>
    <name evidence="1" type="ORF">Plil01_000603800</name>
</gene>
<evidence type="ECO:0000313" key="2">
    <source>
        <dbReference type="Proteomes" id="UP001165083"/>
    </source>
</evidence>
<sequence length="232" mass="24995">MSLKLNGKTIVSMADYKLFWNNIRAQTGYSPQRILEHCSFLFIVWTSNPPGGATIANDGLVKRLLSNPPTAGADLTSTWPSIGGTSASTTIANQTASGAFVAGAATANAIMGTWNYMLKIKLVDLYPIFKGLDLMANPQTRIRFRVNQGFSVVAVDSGKGTSLTSNTLHPTGSFASAAVQEFQSPFDSAAWTLQPGSSICNFNVRIGSTQCFDISHDYDFHHSPTRLPRLAL</sequence>
<dbReference type="OrthoDB" id="124726at2759"/>
<reference evidence="1" key="1">
    <citation type="submission" date="2023-04" db="EMBL/GenBank/DDBJ databases">
        <title>Phytophthora lilii NBRC 32176.</title>
        <authorList>
            <person name="Ichikawa N."/>
            <person name="Sato H."/>
            <person name="Tonouchi N."/>
        </authorList>
    </citation>
    <scope>NUCLEOTIDE SEQUENCE</scope>
    <source>
        <strain evidence="1">NBRC 32176</strain>
    </source>
</reference>
<name>A0A9W6TNN9_9STRA</name>
<comment type="caution">
    <text evidence="1">The sequence shown here is derived from an EMBL/GenBank/DDBJ whole genome shotgun (WGS) entry which is preliminary data.</text>
</comment>
<protein>
    <submittedName>
        <fullName evidence="1">Unnamed protein product</fullName>
    </submittedName>
</protein>